<dbReference type="InterPro" id="IPR050951">
    <property type="entry name" value="Retrovirus_Pol_polyprotein"/>
</dbReference>
<evidence type="ECO:0000313" key="3">
    <source>
        <dbReference type="Proteomes" id="UP000735302"/>
    </source>
</evidence>
<evidence type="ECO:0000313" key="2">
    <source>
        <dbReference type="EMBL" id="GFO01730.1"/>
    </source>
</evidence>
<dbReference type="EMBL" id="BLXT01003539">
    <property type="protein sequence ID" value="GFO01730.1"/>
    <property type="molecule type" value="Genomic_DNA"/>
</dbReference>
<name>A0AAV4A2Z4_9GAST</name>
<dbReference type="PANTHER" id="PTHR37984">
    <property type="entry name" value="PROTEIN CBG26694"/>
    <property type="match status" value="1"/>
</dbReference>
<accession>A0AAV4A2Z4</accession>
<dbReference type="Proteomes" id="UP000735302">
    <property type="component" value="Unassembled WGS sequence"/>
</dbReference>
<dbReference type="Pfam" id="PF17921">
    <property type="entry name" value="Integrase_H2C2"/>
    <property type="match status" value="1"/>
</dbReference>
<reference evidence="2 3" key="1">
    <citation type="journal article" date="2021" name="Elife">
        <title>Chloroplast acquisition without the gene transfer in kleptoplastic sea slugs, Plakobranchus ocellatus.</title>
        <authorList>
            <person name="Maeda T."/>
            <person name="Takahashi S."/>
            <person name="Yoshida T."/>
            <person name="Shimamura S."/>
            <person name="Takaki Y."/>
            <person name="Nagai Y."/>
            <person name="Toyoda A."/>
            <person name="Suzuki Y."/>
            <person name="Arimoto A."/>
            <person name="Ishii H."/>
            <person name="Satoh N."/>
            <person name="Nishiyama T."/>
            <person name="Hasebe M."/>
            <person name="Maruyama T."/>
            <person name="Minagawa J."/>
            <person name="Obokata J."/>
            <person name="Shigenobu S."/>
        </authorList>
    </citation>
    <scope>NUCLEOTIDE SEQUENCE [LARGE SCALE GENOMIC DNA]</scope>
</reference>
<dbReference type="GO" id="GO:0003676">
    <property type="term" value="F:nucleic acid binding"/>
    <property type="evidence" value="ECO:0007669"/>
    <property type="project" value="InterPro"/>
</dbReference>
<comment type="caution">
    <text evidence="2">The sequence shown here is derived from an EMBL/GenBank/DDBJ whole genome shotgun (WGS) entry which is preliminary data.</text>
</comment>
<dbReference type="InterPro" id="IPR012337">
    <property type="entry name" value="RNaseH-like_sf"/>
</dbReference>
<feature type="domain" description="Integrase catalytic" evidence="1">
    <location>
        <begin position="110"/>
        <end position="228"/>
    </location>
</feature>
<evidence type="ECO:0000259" key="1">
    <source>
        <dbReference type="PROSITE" id="PS50994"/>
    </source>
</evidence>
<dbReference type="InterPro" id="IPR041588">
    <property type="entry name" value="Integrase_H2C2"/>
</dbReference>
<keyword evidence="3" id="KW-1185">Reference proteome</keyword>
<gene>
    <name evidence="2" type="ORF">PoB_002823500</name>
</gene>
<organism evidence="2 3">
    <name type="scientific">Plakobranchus ocellatus</name>
    <dbReference type="NCBI Taxonomy" id="259542"/>
    <lineage>
        <taxon>Eukaryota</taxon>
        <taxon>Metazoa</taxon>
        <taxon>Spiralia</taxon>
        <taxon>Lophotrochozoa</taxon>
        <taxon>Mollusca</taxon>
        <taxon>Gastropoda</taxon>
        <taxon>Heterobranchia</taxon>
        <taxon>Euthyneura</taxon>
        <taxon>Panpulmonata</taxon>
        <taxon>Sacoglossa</taxon>
        <taxon>Placobranchoidea</taxon>
        <taxon>Plakobranchidae</taxon>
        <taxon>Plakobranchus</taxon>
    </lineage>
</organism>
<dbReference type="AlphaFoldDB" id="A0AAV4A2Z4"/>
<dbReference type="Gene3D" id="3.30.420.10">
    <property type="entry name" value="Ribonuclease H-like superfamily/Ribonuclease H"/>
    <property type="match status" value="1"/>
</dbReference>
<dbReference type="InterPro" id="IPR036397">
    <property type="entry name" value="RNaseH_sf"/>
</dbReference>
<dbReference type="GO" id="GO:0015074">
    <property type="term" value="P:DNA integration"/>
    <property type="evidence" value="ECO:0007669"/>
    <property type="project" value="InterPro"/>
</dbReference>
<dbReference type="SUPFAM" id="SSF53098">
    <property type="entry name" value="Ribonuclease H-like"/>
    <property type="match status" value="1"/>
</dbReference>
<protein>
    <submittedName>
        <fullName evidence="2">Pol polyprotein</fullName>
    </submittedName>
</protein>
<sequence>MVILEERKISDEQRQNFICGTGSSTGRSSMEFKEREEIVSGADAGFGDSVESRALGDHLGFDKTEEKIASRVWWPSIRKDVRNYIKACDRCQRRAPRFQKGSEKLHRVEIPPHPWSQIGVDICSMPTSKEGYTCMVVDVDYFSKWTEAEALHRKTTEGVANFLYNCICRHGCYDIRINDTGREFVNSISTELYRLTGVKQRITSPYHPQANGLVERSNRTIQDMMMELFSDASLVDNTRRQLAKSTPGHSFCASNKQTCFHKVHSVFLTIWERAQTASRVDRTAVANKQSTG</sequence>
<dbReference type="Gene3D" id="1.10.340.70">
    <property type="match status" value="1"/>
</dbReference>
<dbReference type="PANTHER" id="PTHR37984:SF5">
    <property type="entry name" value="PROTEIN NYNRIN-LIKE"/>
    <property type="match status" value="1"/>
</dbReference>
<proteinExistence type="predicted"/>
<dbReference type="PROSITE" id="PS50994">
    <property type="entry name" value="INTEGRASE"/>
    <property type="match status" value="1"/>
</dbReference>
<dbReference type="InterPro" id="IPR001584">
    <property type="entry name" value="Integrase_cat-core"/>
</dbReference>